<keyword evidence="3" id="KW-0804">Transcription</keyword>
<protein>
    <submittedName>
        <fullName evidence="5">DNA-binding transcriptional regulator, GntR family</fullName>
    </submittedName>
</protein>
<keyword evidence="1" id="KW-0805">Transcription regulation</keyword>
<sequence>MTGPAHDSPVAALPRYLDGKPTWGRTTDAVSDALREAILDGALPPSTWLREDEIAAALQVSRTPVREALRRLSDEGLTVKTAHQGTVVAPMSLEDILALYVIRENLEGLAARLAALRPTPELIGRLDAVQAEMAKAAKRPNVERLAKQNIEFHRLIREAAGNHYLDRFLAQAEQAVRRLPPTTFARPGRPASAIEEHDAIVRAIQQGDPDAAEAAAKQHMRSAREIRLAVLLNT</sequence>
<proteinExistence type="predicted"/>
<dbReference type="SUPFAM" id="SSF46785">
    <property type="entry name" value="Winged helix' DNA-binding domain"/>
    <property type="match status" value="1"/>
</dbReference>
<reference evidence="5 6" key="1">
    <citation type="submission" date="2022-06" db="EMBL/GenBank/DDBJ databases">
        <title>Genomic Encyclopedia of Type Strains, Phase I: the one thousand microbial genomes (KMG-I) project.</title>
        <authorList>
            <person name="Kyrpides N."/>
        </authorList>
    </citation>
    <scope>NUCLEOTIDE SEQUENCE [LARGE SCALE GENOMIC DNA]</scope>
    <source>
        <strain evidence="5 6">DSM 43889</strain>
    </source>
</reference>
<evidence type="ECO:0000256" key="2">
    <source>
        <dbReference type="ARBA" id="ARBA00023125"/>
    </source>
</evidence>
<dbReference type="PANTHER" id="PTHR43537:SF24">
    <property type="entry name" value="GLUCONATE OPERON TRANSCRIPTIONAL REPRESSOR"/>
    <property type="match status" value="1"/>
</dbReference>
<accession>A0ABT1JN41</accession>
<dbReference type="InterPro" id="IPR036390">
    <property type="entry name" value="WH_DNA-bd_sf"/>
</dbReference>
<evidence type="ECO:0000313" key="6">
    <source>
        <dbReference type="Proteomes" id="UP000791080"/>
    </source>
</evidence>
<dbReference type="EMBL" id="AUBJ02000001">
    <property type="protein sequence ID" value="MCP2333953.1"/>
    <property type="molecule type" value="Genomic_DNA"/>
</dbReference>
<dbReference type="Gene3D" id="1.20.120.530">
    <property type="entry name" value="GntR ligand-binding domain-like"/>
    <property type="match status" value="1"/>
</dbReference>
<dbReference type="CDD" id="cd07377">
    <property type="entry name" value="WHTH_GntR"/>
    <property type="match status" value="1"/>
</dbReference>
<evidence type="ECO:0000259" key="4">
    <source>
        <dbReference type="PROSITE" id="PS50949"/>
    </source>
</evidence>
<dbReference type="PANTHER" id="PTHR43537">
    <property type="entry name" value="TRANSCRIPTIONAL REGULATOR, GNTR FAMILY"/>
    <property type="match status" value="1"/>
</dbReference>
<gene>
    <name evidence="5" type="ORF">G443_004223</name>
</gene>
<dbReference type="GO" id="GO:0003677">
    <property type="term" value="F:DNA binding"/>
    <property type="evidence" value="ECO:0007669"/>
    <property type="project" value="UniProtKB-KW"/>
</dbReference>
<keyword evidence="2 5" id="KW-0238">DNA-binding</keyword>
<keyword evidence="6" id="KW-1185">Reference proteome</keyword>
<dbReference type="InterPro" id="IPR008920">
    <property type="entry name" value="TF_FadR/GntR_C"/>
</dbReference>
<evidence type="ECO:0000313" key="5">
    <source>
        <dbReference type="EMBL" id="MCP2333953.1"/>
    </source>
</evidence>
<dbReference type="Gene3D" id="1.10.10.10">
    <property type="entry name" value="Winged helix-like DNA-binding domain superfamily/Winged helix DNA-binding domain"/>
    <property type="match status" value="1"/>
</dbReference>
<dbReference type="SUPFAM" id="SSF48008">
    <property type="entry name" value="GntR ligand-binding domain-like"/>
    <property type="match status" value="1"/>
</dbReference>
<dbReference type="Pfam" id="PF00392">
    <property type="entry name" value="GntR"/>
    <property type="match status" value="1"/>
</dbReference>
<organism evidence="5 6">
    <name type="scientific">Actinoalloteichus caeruleus DSM 43889</name>
    <dbReference type="NCBI Taxonomy" id="1120930"/>
    <lineage>
        <taxon>Bacteria</taxon>
        <taxon>Bacillati</taxon>
        <taxon>Actinomycetota</taxon>
        <taxon>Actinomycetes</taxon>
        <taxon>Pseudonocardiales</taxon>
        <taxon>Pseudonocardiaceae</taxon>
        <taxon>Actinoalloteichus</taxon>
        <taxon>Actinoalloteichus cyanogriseus</taxon>
    </lineage>
</organism>
<name>A0ABT1JN41_ACTCY</name>
<dbReference type="Pfam" id="PF07729">
    <property type="entry name" value="FCD"/>
    <property type="match status" value="1"/>
</dbReference>
<dbReference type="InterPro" id="IPR036388">
    <property type="entry name" value="WH-like_DNA-bd_sf"/>
</dbReference>
<comment type="caution">
    <text evidence="5">The sequence shown here is derived from an EMBL/GenBank/DDBJ whole genome shotgun (WGS) entry which is preliminary data.</text>
</comment>
<dbReference type="SMART" id="SM00345">
    <property type="entry name" value="HTH_GNTR"/>
    <property type="match status" value="1"/>
</dbReference>
<evidence type="ECO:0000256" key="3">
    <source>
        <dbReference type="ARBA" id="ARBA00023163"/>
    </source>
</evidence>
<dbReference type="PROSITE" id="PS50949">
    <property type="entry name" value="HTH_GNTR"/>
    <property type="match status" value="1"/>
</dbReference>
<dbReference type="InterPro" id="IPR000524">
    <property type="entry name" value="Tscrpt_reg_HTH_GntR"/>
</dbReference>
<dbReference type="Proteomes" id="UP000791080">
    <property type="component" value="Unassembled WGS sequence"/>
</dbReference>
<dbReference type="InterPro" id="IPR011711">
    <property type="entry name" value="GntR_C"/>
</dbReference>
<feature type="domain" description="HTH gntR-type" evidence="4">
    <location>
        <begin position="24"/>
        <end position="91"/>
    </location>
</feature>
<dbReference type="SMART" id="SM00895">
    <property type="entry name" value="FCD"/>
    <property type="match status" value="1"/>
</dbReference>
<evidence type="ECO:0000256" key="1">
    <source>
        <dbReference type="ARBA" id="ARBA00023015"/>
    </source>
</evidence>